<keyword evidence="1" id="KW-0472">Membrane</keyword>
<dbReference type="AlphaFoldDB" id="R6WYC1"/>
<name>R6WYC1_9FIRM</name>
<dbReference type="EMBL" id="CBGL010000105">
    <property type="protein sequence ID" value="CDD11929.1"/>
    <property type="molecule type" value="Genomic_DNA"/>
</dbReference>
<dbReference type="HOGENOM" id="CLU_1188074_0_0_9"/>
<dbReference type="RefSeq" id="WP_021719842.1">
    <property type="nucleotide sequence ID" value="NZ_FR892778.1"/>
</dbReference>
<organism evidence="2">
    <name type="scientific">Phascolarctobacterium succinatutens CAG:287</name>
    <dbReference type="NCBI Taxonomy" id="1263101"/>
    <lineage>
        <taxon>Bacteria</taxon>
        <taxon>Bacillati</taxon>
        <taxon>Bacillota</taxon>
        <taxon>Negativicutes</taxon>
        <taxon>Acidaminococcales</taxon>
        <taxon>Acidaminococcaceae</taxon>
        <taxon>Phascolarctobacterium</taxon>
    </lineage>
</organism>
<sequence>MQLLIDSTKLEALLQRKQDYIGYKKLDQSCNVANALLVMYGGFSASPETSLWAKVIVIIVGGFGLYWSGCAMVKAIKNTYNADLLQHDIENLNEIEHPFSLIAIKDTFNKYPHRYLLYYDNRWGLNLFPNYKTQVVEEENIANIIKRLSTDLQIAPELISVERKGFELRTKYSVSDKVQKVYAHTLYQANIKKLPKKLQADSFMIGDRKYSWWSIDKMEADEDIREHNLDVVELVKHNIV</sequence>
<keyword evidence="1" id="KW-1133">Transmembrane helix</keyword>
<gene>
    <name evidence="2" type="ORF">BN587_00760</name>
</gene>
<reference evidence="2" key="1">
    <citation type="submission" date="2012-11" db="EMBL/GenBank/DDBJ databases">
        <title>Dependencies among metagenomic species, viruses, plasmids and units of genetic variation.</title>
        <authorList>
            <person name="Nielsen H.B."/>
            <person name="Almeida M."/>
            <person name="Juncker A.S."/>
            <person name="Rasmussen S."/>
            <person name="Li J."/>
            <person name="Sunagawa S."/>
            <person name="Plichta D."/>
            <person name="Gautier L."/>
            <person name="Le Chatelier E."/>
            <person name="Peletier E."/>
            <person name="Bonde I."/>
            <person name="Nielsen T."/>
            <person name="Manichanh C."/>
            <person name="Arumugam M."/>
            <person name="Batto J."/>
            <person name="Santos M.B.Q.D."/>
            <person name="Blom N."/>
            <person name="Borruel N."/>
            <person name="Burgdorf K.S."/>
            <person name="Boumezbeur F."/>
            <person name="Casellas F."/>
            <person name="Dore J."/>
            <person name="Guarner F."/>
            <person name="Hansen T."/>
            <person name="Hildebrand F."/>
            <person name="Kaas R.S."/>
            <person name="Kennedy S."/>
            <person name="Kristiansen K."/>
            <person name="Kultima J.R."/>
            <person name="Leonard P."/>
            <person name="Levenez F."/>
            <person name="Lund O."/>
            <person name="Moumen B."/>
            <person name="Le Paslier D."/>
            <person name="Pons N."/>
            <person name="Pedersen O."/>
            <person name="Prifti E."/>
            <person name="Qin J."/>
            <person name="Raes J."/>
            <person name="Tap J."/>
            <person name="Tims S."/>
            <person name="Ussery D.W."/>
            <person name="Yamada T."/>
            <person name="MetaHit consortium"/>
            <person name="Renault P."/>
            <person name="Sicheritz-Ponten T."/>
            <person name="Bork P."/>
            <person name="Wang J."/>
            <person name="Brunak S."/>
            <person name="Ehrlich S.D."/>
        </authorList>
    </citation>
    <scope>NUCLEOTIDE SEQUENCE [LARGE SCALE GENOMIC DNA]</scope>
</reference>
<comment type="caution">
    <text evidence="2">The sequence shown here is derived from an EMBL/GenBank/DDBJ whole genome shotgun (WGS) entry which is preliminary data.</text>
</comment>
<keyword evidence="1" id="KW-0812">Transmembrane</keyword>
<proteinExistence type="predicted"/>
<accession>R6WYC1</accession>
<dbReference type="Proteomes" id="UP000014937">
    <property type="component" value="Unassembled WGS sequence"/>
</dbReference>
<feature type="transmembrane region" description="Helical" evidence="1">
    <location>
        <begin position="51"/>
        <end position="68"/>
    </location>
</feature>
<evidence type="ECO:0000256" key="1">
    <source>
        <dbReference type="SAM" id="Phobius"/>
    </source>
</evidence>
<evidence type="ECO:0000313" key="2">
    <source>
        <dbReference type="EMBL" id="CDD11929.1"/>
    </source>
</evidence>
<protein>
    <submittedName>
        <fullName evidence="2">Uncharacterized protein</fullName>
    </submittedName>
</protein>